<evidence type="ECO:0000256" key="4">
    <source>
        <dbReference type="ARBA" id="ARBA00022603"/>
    </source>
</evidence>
<dbReference type="GO" id="GO:0051301">
    <property type="term" value="P:cell division"/>
    <property type="evidence" value="ECO:0007669"/>
    <property type="project" value="UniProtKB-KW"/>
</dbReference>
<dbReference type="Pfam" id="PF01728">
    <property type="entry name" value="FtsJ"/>
    <property type="match status" value="1"/>
</dbReference>
<evidence type="ECO:0000256" key="5">
    <source>
        <dbReference type="ARBA" id="ARBA00022679"/>
    </source>
</evidence>
<keyword evidence="6 10" id="KW-0949">S-adenosyl-L-methionine</keyword>
<evidence type="ECO:0000256" key="10">
    <source>
        <dbReference type="PIRSR" id="PIRSR005461-1"/>
    </source>
</evidence>
<evidence type="ECO:0000256" key="2">
    <source>
        <dbReference type="ARBA" id="ARBA00009258"/>
    </source>
</evidence>
<dbReference type="GO" id="GO:0008650">
    <property type="term" value="F:rRNA (uridine-2'-O-)-methyltransferase activity"/>
    <property type="evidence" value="ECO:0007669"/>
    <property type="project" value="TreeGrafter"/>
</dbReference>
<organism evidence="12">
    <name type="scientific">Xenopsylla cheopis</name>
    <name type="common">Oriental rat flea</name>
    <name type="synonym">Pulex cheopis</name>
    <dbReference type="NCBI Taxonomy" id="163159"/>
    <lineage>
        <taxon>Eukaryota</taxon>
        <taxon>Metazoa</taxon>
        <taxon>Ecdysozoa</taxon>
        <taxon>Arthropoda</taxon>
        <taxon>Hexapoda</taxon>
        <taxon>Insecta</taxon>
        <taxon>Pterygota</taxon>
        <taxon>Neoptera</taxon>
        <taxon>Endopterygota</taxon>
        <taxon>Siphonaptera</taxon>
        <taxon>Pulicidae</taxon>
        <taxon>Xenopsyllinae</taxon>
        <taxon>Xenopsylla</taxon>
    </lineage>
</organism>
<keyword evidence="5" id="KW-0808">Transferase</keyword>
<keyword evidence="4" id="KW-0489">Methyltransferase</keyword>
<dbReference type="PANTHER" id="PTHR10920">
    <property type="entry name" value="RIBOSOMAL RNA METHYLTRANSFERASE"/>
    <property type="match status" value="1"/>
</dbReference>
<dbReference type="FunFam" id="3.40.50.150:FF:000129">
    <property type="entry name" value="Mitochondrial rRNA methyltransferase 2"/>
    <property type="match status" value="1"/>
</dbReference>
<sequence>MLSFQRSFSKVVPTKVKHKSKSSFEWLSRQLSDPYVEKAKIQNYRCRSAFKLLEIHDRYKILNEGDIVIDCGASPGSWTQVAVNKCNPKKLKDSKSLVIGIDKLQMHPIQGAELLGNLDFTKSESQEKIKQILNGRLVNVVLSDMAPNASGVREMDHDNIISLCYSVLKFALDISCKNATLLVKVWDGGRTIKLEQDIARFYNTVKSVKPASSRSDSSEKFLLARGFKGIVK</sequence>
<keyword evidence="12" id="KW-0132">Cell division</keyword>
<evidence type="ECO:0000256" key="3">
    <source>
        <dbReference type="ARBA" id="ARBA00022552"/>
    </source>
</evidence>
<reference evidence="12" key="1">
    <citation type="submission" date="2020-03" db="EMBL/GenBank/DDBJ databases">
        <title>Transcriptomic Profiling of the Digestive Tract of the Rat Flea, Xenopsylla cheopis, Following Blood Feeding and Infection with Yersinia pestis.</title>
        <authorList>
            <person name="Bland D.M."/>
            <person name="Martens C.A."/>
            <person name="Virtaneva K."/>
            <person name="Kanakabandi K."/>
            <person name="Long D."/>
            <person name="Rosenke R."/>
            <person name="Saturday G.A."/>
            <person name="Hoyt F.H."/>
            <person name="Bruno D.P."/>
            <person name="Ribeiro J.M.C."/>
            <person name="Hinnebusch J."/>
        </authorList>
    </citation>
    <scope>NUCLEOTIDE SEQUENCE</scope>
</reference>
<evidence type="ECO:0000259" key="11">
    <source>
        <dbReference type="Pfam" id="PF01728"/>
    </source>
</evidence>
<keyword evidence="12" id="KW-0131">Cell cycle</keyword>
<dbReference type="InterPro" id="IPR015507">
    <property type="entry name" value="rRNA-MeTfrase_E"/>
</dbReference>
<dbReference type="GO" id="GO:1902775">
    <property type="term" value="P:mitochondrial large ribosomal subunit assembly"/>
    <property type="evidence" value="ECO:0007669"/>
    <property type="project" value="UniProtKB-ARBA"/>
</dbReference>
<keyword evidence="3" id="KW-0698">rRNA processing</keyword>
<evidence type="ECO:0000256" key="7">
    <source>
        <dbReference type="ARBA" id="ARBA00022946"/>
    </source>
</evidence>
<dbReference type="SUPFAM" id="SSF53335">
    <property type="entry name" value="S-adenosyl-L-methionine-dependent methyltransferases"/>
    <property type="match status" value="1"/>
</dbReference>
<comment type="similarity">
    <text evidence="2">Belongs to the class I-like SAM-binding methyltransferase superfamily. RNA methyltransferase RlmE family.</text>
</comment>
<dbReference type="PANTHER" id="PTHR10920:SF18">
    <property type="entry name" value="RRNA METHYLTRANSFERASE 2, MITOCHONDRIAL"/>
    <property type="match status" value="1"/>
</dbReference>
<evidence type="ECO:0000256" key="6">
    <source>
        <dbReference type="ARBA" id="ARBA00022691"/>
    </source>
</evidence>
<feature type="active site" description="Proton acceptor" evidence="10">
    <location>
        <position position="184"/>
    </location>
</feature>
<dbReference type="HAMAP" id="MF_01547">
    <property type="entry name" value="RNA_methyltr_E"/>
    <property type="match status" value="1"/>
</dbReference>
<dbReference type="EMBL" id="GIIL01002986">
    <property type="protein sequence ID" value="NOV46712.1"/>
    <property type="molecule type" value="Transcribed_RNA"/>
</dbReference>
<dbReference type="InterPro" id="IPR029063">
    <property type="entry name" value="SAM-dependent_MTases_sf"/>
</dbReference>
<proteinExistence type="inferred from homology"/>
<dbReference type="AlphaFoldDB" id="A0A6M2DK82"/>
<dbReference type="InterPro" id="IPR002877">
    <property type="entry name" value="RNA_MeTrfase_FtsJ_dom"/>
</dbReference>
<evidence type="ECO:0000256" key="9">
    <source>
        <dbReference type="ARBA" id="ARBA00041184"/>
    </source>
</evidence>
<dbReference type="PIRSF" id="PIRSF005461">
    <property type="entry name" value="23S_rRNA_mtase"/>
    <property type="match status" value="1"/>
</dbReference>
<evidence type="ECO:0000313" key="12">
    <source>
        <dbReference type="EMBL" id="NOV46712.1"/>
    </source>
</evidence>
<accession>A0A6M2DK82</accession>
<keyword evidence="8" id="KW-0496">Mitochondrion</keyword>
<evidence type="ECO:0000256" key="1">
    <source>
        <dbReference type="ARBA" id="ARBA00004173"/>
    </source>
</evidence>
<dbReference type="InterPro" id="IPR050082">
    <property type="entry name" value="RNA_methyltr_RlmE"/>
</dbReference>
<comment type="subcellular location">
    <subcellularLocation>
        <location evidence="1">Mitochondrion</location>
    </subcellularLocation>
</comment>
<name>A0A6M2DK82_XENCH</name>
<feature type="domain" description="Ribosomal RNA methyltransferase FtsJ" evidence="11">
    <location>
        <begin position="44"/>
        <end position="227"/>
    </location>
</feature>
<dbReference type="Gene3D" id="3.40.50.150">
    <property type="entry name" value="Vaccinia Virus protein VP39"/>
    <property type="match status" value="1"/>
</dbReference>
<protein>
    <recommendedName>
        <fullName evidence="9">rRNA methyltransferase 2, mitochondrial</fullName>
    </recommendedName>
</protein>
<keyword evidence="7" id="KW-0809">Transit peptide</keyword>
<dbReference type="GO" id="GO:0005759">
    <property type="term" value="C:mitochondrial matrix"/>
    <property type="evidence" value="ECO:0007669"/>
    <property type="project" value="UniProtKB-ARBA"/>
</dbReference>
<evidence type="ECO:0000256" key="8">
    <source>
        <dbReference type="ARBA" id="ARBA00023128"/>
    </source>
</evidence>